<feature type="compositionally biased region" description="Basic residues" evidence="1">
    <location>
        <begin position="118"/>
        <end position="131"/>
    </location>
</feature>
<dbReference type="EMBL" id="BPLR01014412">
    <property type="protein sequence ID" value="GIY68632.1"/>
    <property type="molecule type" value="Genomic_DNA"/>
</dbReference>
<sequence>MYEKSTIEFAETEAHSILAAGAMFARQREIYQFLEHEAFILMGSSKCSTFRLILDTSVDGTINHQIWRHGQPAPDHFLHYHPVQQYRPQCQPLCHQMYAVFETGNTETNDTDTANRYKSCRSKGKRRKNSTRKGCSELRSYPSPNFGGKYCLNGFHSLIPGHFS</sequence>
<evidence type="ECO:0000256" key="1">
    <source>
        <dbReference type="SAM" id="MobiDB-lite"/>
    </source>
</evidence>
<reference evidence="2 4" key="1">
    <citation type="submission" date="2021-06" db="EMBL/GenBank/DDBJ databases">
        <title>Caerostris extrusa draft genome.</title>
        <authorList>
            <person name="Kono N."/>
            <person name="Arakawa K."/>
        </authorList>
    </citation>
    <scope>NUCLEOTIDE SEQUENCE [LARGE SCALE GENOMIC DNA]</scope>
</reference>
<dbReference type="Proteomes" id="UP001054945">
    <property type="component" value="Unassembled WGS sequence"/>
</dbReference>
<name>A0AAV4VE94_CAEEX</name>
<evidence type="ECO:0000313" key="4">
    <source>
        <dbReference type="Proteomes" id="UP001054945"/>
    </source>
</evidence>
<proteinExistence type="predicted"/>
<dbReference type="AlphaFoldDB" id="A0AAV4VE94"/>
<protein>
    <submittedName>
        <fullName evidence="2">Uncharacterized protein</fullName>
    </submittedName>
</protein>
<gene>
    <name evidence="2" type="ORF">CEXT_186601</name>
    <name evidence="3" type="ORF">CEXT_806831</name>
</gene>
<organism evidence="2 4">
    <name type="scientific">Caerostris extrusa</name>
    <name type="common">Bark spider</name>
    <name type="synonym">Caerostris bankana</name>
    <dbReference type="NCBI Taxonomy" id="172846"/>
    <lineage>
        <taxon>Eukaryota</taxon>
        <taxon>Metazoa</taxon>
        <taxon>Ecdysozoa</taxon>
        <taxon>Arthropoda</taxon>
        <taxon>Chelicerata</taxon>
        <taxon>Arachnida</taxon>
        <taxon>Araneae</taxon>
        <taxon>Araneomorphae</taxon>
        <taxon>Entelegynae</taxon>
        <taxon>Araneoidea</taxon>
        <taxon>Araneidae</taxon>
        <taxon>Caerostris</taxon>
    </lineage>
</organism>
<accession>A0AAV4VE94</accession>
<feature type="region of interest" description="Disordered" evidence="1">
    <location>
        <begin position="111"/>
        <end position="136"/>
    </location>
</feature>
<evidence type="ECO:0000313" key="2">
    <source>
        <dbReference type="EMBL" id="GIY68632.1"/>
    </source>
</evidence>
<evidence type="ECO:0000313" key="3">
    <source>
        <dbReference type="EMBL" id="GIY98493.1"/>
    </source>
</evidence>
<comment type="caution">
    <text evidence="2">The sequence shown here is derived from an EMBL/GenBank/DDBJ whole genome shotgun (WGS) entry which is preliminary data.</text>
</comment>
<dbReference type="EMBL" id="BPLR01018300">
    <property type="protein sequence ID" value="GIY98493.1"/>
    <property type="molecule type" value="Genomic_DNA"/>
</dbReference>
<keyword evidence="4" id="KW-1185">Reference proteome</keyword>